<keyword evidence="3" id="KW-1185">Reference proteome</keyword>
<dbReference type="EC" id="2.3.1.-" evidence="2"/>
<reference evidence="2 3" key="1">
    <citation type="submission" date="2022-01" db="EMBL/GenBank/DDBJ databases">
        <title>Dethiosulfovibrio faecalis sp. nov., a novel proteolytic, non-sulfur-reducing bacterium isolated from a marine aquaculture solid waste bioreactor.</title>
        <authorList>
            <person name="Grabowski S."/>
            <person name="Apolinario E."/>
            <person name="Schneider N."/>
            <person name="Marshall C.W."/>
            <person name="Sowers K.R."/>
        </authorList>
    </citation>
    <scope>NUCLEOTIDE SEQUENCE [LARGE SCALE GENOMIC DNA]</scope>
    <source>
        <strain evidence="2 3">DSM 12537</strain>
    </source>
</reference>
<proteinExistence type="predicted"/>
<evidence type="ECO:0000259" key="1">
    <source>
        <dbReference type="PROSITE" id="PS51186"/>
    </source>
</evidence>
<keyword evidence="2" id="KW-0012">Acyltransferase</keyword>
<dbReference type="InterPro" id="IPR000182">
    <property type="entry name" value="GNAT_dom"/>
</dbReference>
<dbReference type="EMBL" id="JAKGUD010000002">
    <property type="protein sequence ID" value="MCF4141694.1"/>
    <property type="molecule type" value="Genomic_DNA"/>
</dbReference>
<dbReference type="Gene3D" id="3.40.630.30">
    <property type="match status" value="1"/>
</dbReference>
<evidence type="ECO:0000313" key="2">
    <source>
        <dbReference type="EMBL" id="MCF4141694.1"/>
    </source>
</evidence>
<accession>A0ABS9EKF9</accession>
<dbReference type="Pfam" id="PF00583">
    <property type="entry name" value="Acetyltransf_1"/>
    <property type="match status" value="1"/>
</dbReference>
<dbReference type="PROSITE" id="PS51186">
    <property type="entry name" value="GNAT"/>
    <property type="match status" value="1"/>
</dbReference>
<protein>
    <submittedName>
        <fullName evidence="2">GNAT family N-acetyltransferase</fullName>
        <ecNumber evidence="2">2.3.1.-</ecNumber>
    </submittedName>
</protein>
<dbReference type="InterPro" id="IPR016181">
    <property type="entry name" value="Acyl_CoA_acyltransferase"/>
</dbReference>
<evidence type="ECO:0000313" key="3">
    <source>
        <dbReference type="Proteomes" id="UP001200430"/>
    </source>
</evidence>
<feature type="domain" description="N-acetyltransferase" evidence="1">
    <location>
        <begin position="4"/>
        <end position="149"/>
    </location>
</feature>
<name>A0ABS9EKF9_9BACT</name>
<dbReference type="CDD" id="cd04301">
    <property type="entry name" value="NAT_SF"/>
    <property type="match status" value="1"/>
</dbReference>
<organism evidence="2 3">
    <name type="scientific">Dethiosulfovibrio marinus</name>
    <dbReference type="NCBI Taxonomy" id="133532"/>
    <lineage>
        <taxon>Bacteria</taxon>
        <taxon>Thermotogati</taxon>
        <taxon>Synergistota</taxon>
        <taxon>Synergistia</taxon>
        <taxon>Synergistales</taxon>
        <taxon>Dethiosulfovibrionaceae</taxon>
        <taxon>Dethiosulfovibrio</taxon>
    </lineage>
</organism>
<dbReference type="GO" id="GO:0016746">
    <property type="term" value="F:acyltransferase activity"/>
    <property type="evidence" value="ECO:0007669"/>
    <property type="project" value="UniProtKB-KW"/>
</dbReference>
<dbReference type="SUPFAM" id="SSF55729">
    <property type="entry name" value="Acyl-CoA N-acyltransferases (Nat)"/>
    <property type="match status" value="1"/>
</dbReference>
<sequence length="151" mass="16774">MILFDIDFCGPEDGPAIVDIDLRSNRNPWPLSSVMDDLRNRSGEIVYMGAFKKDALLGFIALERRKKLVWIMQLAVSPDWRRLGIGEQLLCSAYAVGEEWGCRGVGLTVRVSNSGARALYEKNGFVQGATLSGYYGDGEDGIRMQRNSLIP</sequence>
<comment type="caution">
    <text evidence="2">The sequence shown here is derived from an EMBL/GenBank/DDBJ whole genome shotgun (WGS) entry which is preliminary data.</text>
</comment>
<gene>
    <name evidence="2" type="ORF">L2W38_02530</name>
</gene>
<dbReference type="Proteomes" id="UP001200430">
    <property type="component" value="Unassembled WGS sequence"/>
</dbReference>
<dbReference type="RefSeq" id="WP_236098259.1">
    <property type="nucleotide sequence ID" value="NZ_JAKGUD010000002.1"/>
</dbReference>
<dbReference type="PANTHER" id="PTHR43072:SF60">
    <property type="entry name" value="L-2,4-DIAMINOBUTYRIC ACID ACETYLTRANSFERASE"/>
    <property type="match status" value="1"/>
</dbReference>
<dbReference type="PANTHER" id="PTHR43072">
    <property type="entry name" value="N-ACETYLTRANSFERASE"/>
    <property type="match status" value="1"/>
</dbReference>
<keyword evidence="2" id="KW-0808">Transferase</keyword>